<keyword evidence="3" id="KW-1185">Reference proteome</keyword>
<organism evidence="2 3">
    <name type="scientific">Promicromonospora alba</name>
    <dbReference type="NCBI Taxonomy" id="1616110"/>
    <lineage>
        <taxon>Bacteria</taxon>
        <taxon>Bacillati</taxon>
        <taxon>Actinomycetota</taxon>
        <taxon>Actinomycetes</taxon>
        <taxon>Micrococcales</taxon>
        <taxon>Promicromonosporaceae</taxon>
        <taxon>Promicromonospora</taxon>
    </lineage>
</organism>
<feature type="compositionally biased region" description="Low complexity" evidence="1">
    <location>
        <begin position="23"/>
        <end position="32"/>
    </location>
</feature>
<protein>
    <submittedName>
        <fullName evidence="2">Uncharacterized protein</fullName>
    </submittedName>
</protein>
<dbReference type="Proteomes" id="UP001596011">
    <property type="component" value="Unassembled WGS sequence"/>
</dbReference>
<feature type="region of interest" description="Disordered" evidence="1">
    <location>
        <begin position="1"/>
        <end position="34"/>
    </location>
</feature>
<proteinExistence type="predicted"/>
<name>A0ABV9HJX4_9MICO</name>
<gene>
    <name evidence="2" type="ORF">ACFO6V_19665</name>
</gene>
<evidence type="ECO:0000313" key="2">
    <source>
        <dbReference type="EMBL" id="MFC4630472.1"/>
    </source>
</evidence>
<sequence>MEHEDFAAEAITTVTPPAPTSPASPWSTPPTTLRGTCANCGRPVTLRRVATEATHHTYQWVPDDEPARPGKRCREAAMPAYHWADSATAAVYHLST</sequence>
<dbReference type="EMBL" id="JBHSFI010000006">
    <property type="protein sequence ID" value="MFC4630472.1"/>
    <property type="molecule type" value="Genomic_DNA"/>
</dbReference>
<comment type="caution">
    <text evidence="2">The sequence shown here is derived from an EMBL/GenBank/DDBJ whole genome shotgun (WGS) entry which is preliminary data.</text>
</comment>
<reference evidence="3" key="1">
    <citation type="journal article" date="2019" name="Int. J. Syst. Evol. Microbiol.">
        <title>The Global Catalogue of Microorganisms (GCM) 10K type strain sequencing project: providing services to taxonomists for standard genome sequencing and annotation.</title>
        <authorList>
            <consortium name="The Broad Institute Genomics Platform"/>
            <consortium name="The Broad Institute Genome Sequencing Center for Infectious Disease"/>
            <person name="Wu L."/>
            <person name="Ma J."/>
        </authorList>
    </citation>
    <scope>NUCLEOTIDE SEQUENCE [LARGE SCALE GENOMIC DNA]</scope>
    <source>
        <strain evidence="3">CCUG 42722</strain>
    </source>
</reference>
<evidence type="ECO:0000313" key="3">
    <source>
        <dbReference type="Proteomes" id="UP001596011"/>
    </source>
</evidence>
<evidence type="ECO:0000256" key="1">
    <source>
        <dbReference type="SAM" id="MobiDB-lite"/>
    </source>
</evidence>
<accession>A0ABV9HJX4</accession>